<dbReference type="SMART" id="SM00166">
    <property type="entry name" value="UBX"/>
    <property type="match status" value="1"/>
</dbReference>
<keyword evidence="3" id="KW-1133">Transmembrane helix</keyword>
<keyword evidence="1" id="KW-0833">Ubl conjugation pathway</keyword>
<dbReference type="Pfam" id="PF00789">
    <property type="entry name" value="UBX"/>
    <property type="match status" value="1"/>
</dbReference>
<accession>A0A6A1VK90</accession>
<dbReference type="InterPro" id="IPR029071">
    <property type="entry name" value="Ubiquitin-like_domsf"/>
</dbReference>
<feature type="compositionally biased region" description="Basic and acidic residues" evidence="2">
    <location>
        <begin position="481"/>
        <end position="491"/>
    </location>
</feature>
<dbReference type="PANTHER" id="PTHR47770:SF1">
    <property type="entry name" value="PLANT UBX DOMAIN-CONTAINING PROTEIN 11"/>
    <property type="match status" value="1"/>
</dbReference>
<feature type="compositionally biased region" description="Polar residues" evidence="2">
    <location>
        <begin position="470"/>
        <end position="480"/>
    </location>
</feature>
<feature type="compositionally biased region" description="Basic and acidic residues" evidence="2">
    <location>
        <begin position="183"/>
        <end position="204"/>
    </location>
</feature>
<dbReference type="PANTHER" id="PTHR47770">
    <property type="entry name" value="PLANT UBX DOMAIN-CONTAINING PROTEIN 11"/>
    <property type="match status" value="1"/>
</dbReference>
<evidence type="ECO:0000256" key="1">
    <source>
        <dbReference type="ARBA" id="ARBA00022786"/>
    </source>
</evidence>
<name>A0A6A1VK90_9ROSI</name>
<gene>
    <name evidence="5" type="ORF">CJ030_MR5G003578</name>
</gene>
<dbReference type="EMBL" id="RXIC02000023">
    <property type="protein sequence ID" value="KAB1213352.1"/>
    <property type="molecule type" value="Genomic_DNA"/>
</dbReference>
<keyword evidence="3" id="KW-0812">Transmembrane</keyword>
<evidence type="ECO:0000313" key="6">
    <source>
        <dbReference type="Proteomes" id="UP000516437"/>
    </source>
</evidence>
<dbReference type="InterPro" id="IPR001012">
    <property type="entry name" value="UBX_dom"/>
</dbReference>
<dbReference type="SUPFAM" id="SSF54236">
    <property type="entry name" value="Ubiquitin-like"/>
    <property type="match status" value="1"/>
</dbReference>
<feature type="transmembrane region" description="Helical" evidence="3">
    <location>
        <begin position="12"/>
        <end position="30"/>
    </location>
</feature>
<feature type="region of interest" description="Disordered" evidence="2">
    <location>
        <begin position="436"/>
        <end position="533"/>
    </location>
</feature>
<dbReference type="OrthoDB" id="2445133at2759"/>
<keyword evidence="3" id="KW-0472">Membrane</keyword>
<dbReference type="Proteomes" id="UP000516437">
    <property type="component" value="Chromosome 5"/>
</dbReference>
<proteinExistence type="predicted"/>
<dbReference type="PROSITE" id="PS50033">
    <property type="entry name" value="UBX"/>
    <property type="match status" value="1"/>
</dbReference>
<dbReference type="Gene3D" id="3.10.20.90">
    <property type="entry name" value="Phosphatidylinositol 3-kinase Catalytic Subunit, Chain A, domain 1"/>
    <property type="match status" value="1"/>
</dbReference>
<sequence length="533" mass="57824">MQSPVVWKNPHGVIQMFVLFLLGNFNWPYFPLIPFRCTPSLAFMFKCCIQVTESLSKYCILLHIPGGSTDGEHFSALYPQKGVPCITAIGYNGVQVWQNEGFVGAEYLASSLEKAWLSLHIQETTATFLTAALASRNSEASSSISAVASSDEPSSSSTVIQLPSTDKDVQSKETKPVVTSEAIEEKKGHEFEAEEKDTERDGNKSLRSSDGSKSKSVVDEQSISSSDIAERSTGRLVADMENPKANNISSTGEDGCRVPENNSNHHSGVPGGGEQLVGTKVNEANQDEKDMQAYEVNDLRRDALSDIHLNIRLPTGLGLQKKFSVTSTLKMVKDCVDENLPSGFGTYDLAIPYPRKVFSSQDLSKSLSELGLLNRQALIVVPNQRAGGDYRGASSSSDRTNLTNVDSSDGTNGGPFAYARRILSYMNPFSYIGGGASSSSSGQESQNGIWQYSPNATPQPNFAVRERANSHFNANPSTSAGDRDDGRERRPTTSLLGSNIHTLGRDEDNGQFSDRNSYWNGNSTQYGGNNDGK</sequence>
<feature type="compositionally biased region" description="Low complexity" evidence="2">
    <location>
        <begin position="144"/>
        <end position="157"/>
    </location>
</feature>
<organism evidence="5 6">
    <name type="scientific">Morella rubra</name>
    <name type="common">Chinese bayberry</name>
    <dbReference type="NCBI Taxonomy" id="262757"/>
    <lineage>
        <taxon>Eukaryota</taxon>
        <taxon>Viridiplantae</taxon>
        <taxon>Streptophyta</taxon>
        <taxon>Embryophyta</taxon>
        <taxon>Tracheophyta</taxon>
        <taxon>Spermatophyta</taxon>
        <taxon>Magnoliopsida</taxon>
        <taxon>eudicotyledons</taxon>
        <taxon>Gunneridae</taxon>
        <taxon>Pentapetalae</taxon>
        <taxon>rosids</taxon>
        <taxon>fabids</taxon>
        <taxon>Fagales</taxon>
        <taxon>Myricaceae</taxon>
        <taxon>Morella</taxon>
    </lineage>
</organism>
<reference evidence="5 6" key="1">
    <citation type="journal article" date="2019" name="Plant Biotechnol. J.">
        <title>The red bayberry genome and genetic basis of sex determination.</title>
        <authorList>
            <person name="Jia H.M."/>
            <person name="Jia H.J."/>
            <person name="Cai Q.L."/>
            <person name="Wang Y."/>
            <person name="Zhao H.B."/>
            <person name="Yang W.F."/>
            <person name="Wang G.Y."/>
            <person name="Li Y.H."/>
            <person name="Zhan D.L."/>
            <person name="Shen Y.T."/>
            <person name="Niu Q.F."/>
            <person name="Chang L."/>
            <person name="Qiu J."/>
            <person name="Zhao L."/>
            <person name="Xie H.B."/>
            <person name="Fu W.Y."/>
            <person name="Jin J."/>
            <person name="Li X.W."/>
            <person name="Jiao Y."/>
            <person name="Zhou C.C."/>
            <person name="Tu T."/>
            <person name="Chai C.Y."/>
            <person name="Gao J.L."/>
            <person name="Fan L.J."/>
            <person name="van de Weg E."/>
            <person name="Wang J.Y."/>
            <person name="Gao Z.S."/>
        </authorList>
    </citation>
    <scope>NUCLEOTIDE SEQUENCE [LARGE SCALE GENOMIC DNA]</scope>
    <source>
        <tissue evidence="5">Leaves</tissue>
    </source>
</reference>
<evidence type="ECO:0000256" key="3">
    <source>
        <dbReference type="SAM" id="Phobius"/>
    </source>
</evidence>
<feature type="compositionally biased region" description="Polar residues" evidence="2">
    <location>
        <begin position="510"/>
        <end position="533"/>
    </location>
</feature>
<feature type="region of interest" description="Disordered" evidence="2">
    <location>
        <begin position="388"/>
        <end position="413"/>
    </location>
</feature>
<keyword evidence="6" id="KW-1185">Reference proteome</keyword>
<dbReference type="AlphaFoldDB" id="A0A6A1VK90"/>
<feature type="domain" description="UBX" evidence="4">
    <location>
        <begin position="302"/>
        <end position="380"/>
    </location>
</feature>
<comment type="caution">
    <text evidence="5">The sequence shown here is derived from an EMBL/GenBank/DDBJ whole genome shotgun (WGS) entry which is preliminary data.</text>
</comment>
<feature type="compositionally biased region" description="Polar residues" evidence="2">
    <location>
        <begin position="393"/>
        <end position="410"/>
    </location>
</feature>
<protein>
    <submittedName>
        <fullName evidence="5">UBX domain-containing protein 4</fullName>
    </submittedName>
</protein>
<feature type="compositionally biased region" description="Polar residues" evidence="2">
    <location>
        <begin position="492"/>
        <end position="501"/>
    </location>
</feature>
<feature type="compositionally biased region" description="Polar residues" evidence="2">
    <location>
        <begin position="449"/>
        <end position="460"/>
    </location>
</feature>
<dbReference type="CDD" id="cd01767">
    <property type="entry name" value="UBX"/>
    <property type="match status" value="1"/>
</dbReference>
<feature type="region of interest" description="Disordered" evidence="2">
    <location>
        <begin position="144"/>
        <end position="277"/>
    </location>
</feature>
<feature type="compositionally biased region" description="Basic and acidic residues" evidence="2">
    <location>
        <begin position="165"/>
        <end position="175"/>
    </location>
</feature>
<feature type="compositionally biased region" description="Low complexity" evidence="2">
    <location>
        <begin position="437"/>
        <end position="448"/>
    </location>
</feature>
<evidence type="ECO:0000256" key="2">
    <source>
        <dbReference type="SAM" id="MobiDB-lite"/>
    </source>
</evidence>
<evidence type="ECO:0000313" key="5">
    <source>
        <dbReference type="EMBL" id="KAB1213352.1"/>
    </source>
</evidence>
<evidence type="ECO:0000259" key="4">
    <source>
        <dbReference type="PROSITE" id="PS50033"/>
    </source>
</evidence>